<dbReference type="SUPFAM" id="SSF53756">
    <property type="entry name" value="UDP-Glycosyltransferase/glycogen phosphorylase"/>
    <property type="match status" value="2"/>
</dbReference>
<dbReference type="AlphaFoldDB" id="A0A5S9XSL2"/>
<dbReference type="Proteomes" id="UP000434276">
    <property type="component" value="Unassembled WGS sequence"/>
</dbReference>
<gene>
    <name evidence="3" type="ORF">C24_LOCUS18073</name>
</gene>
<dbReference type="PANTHER" id="PTHR48048:SF45">
    <property type="entry name" value="GLYCOSYLTRANSFERASE"/>
    <property type="match status" value="1"/>
</dbReference>
<proteinExistence type="inferred from homology"/>
<dbReference type="OrthoDB" id="5835829at2759"/>
<keyword evidence="2" id="KW-0808">Transferase</keyword>
<keyword evidence="2" id="KW-0328">Glycosyltransferase</keyword>
<protein>
    <submittedName>
        <fullName evidence="3">Uncharacterized protein</fullName>
    </submittedName>
</protein>
<reference evidence="3 4" key="1">
    <citation type="submission" date="2019-12" db="EMBL/GenBank/DDBJ databases">
        <authorList>
            <person name="Jiao W.-B."/>
            <person name="Schneeberger K."/>
        </authorList>
    </citation>
    <scope>NUCLEOTIDE SEQUENCE [LARGE SCALE GENOMIC DNA]</scope>
    <source>
        <strain evidence="4">cv. C24</strain>
    </source>
</reference>
<name>A0A5S9XSL2_ARATH</name>
<dbReference type="ExpressionAtlas" id="A0A5S9XSL2">
    <property type="expression patterns" value="baseline and differential"/>
</dbReference>
<dbReference type="InterPro" id="IPR050481">
    <property type="entry name" value="UDP-glycosyltransf_plant"/>
</dbReference>
<evidence type="ECO:0000256" key="1">
    <source>
        <dbReference type="ARBA" id="ARBA00009995"/>
    </source>
</evidence>
<sequence>MKIQIVFIPSPGIGHLRSTVELAKRLVRSDDRLSITVIIIPYPSISHDDVETTYIASLTTASQDRLNYEAISVANQPTDYQEPTQVYIEKQKPQVRDVVARIFHSTGVDSPRVAGFVVDMFCSSMIDVANEFGVPCYMVYTSNATFLGITLHIQRMFDEKKYDVSELEDSVNELEFPFLTRPYPVKCLPDFFTSKDWLPFFLAQARCFRKMKVVTWPLYAEQKINAFAMVEELGLAVQIRKFFRGDMLVGGMEIVTTVDIERAVRCVMENDSEVRNRVKEMAEKCHVASMDGGSSQVALQKFIQDVTENVV</sequence>
<accession>A0A5S9XSL2</accession>
<comment type="similarity">
    <text evidence="1">Belongs to the UDP-glycosyltransferase family.</text>
</comment>
<evidence type="ECO:0000313" key="3">
    <source>
        <dbReference type="EMBL" id="CAA0395325.1"/>
    </source>
</evidence>
<dbReference type="PANTHER" id="PTHR48048">
    <property type="entry name" value="GLYCOSYLTRANSFERASE"/>
    <property type="match status" value="1"/>
</dbReference>
<dbReference type="EMBL" id="CACSHJ010000095">
    <property type="protein sequence ID" value="CAA0395325.1"/>
    <property type="molecule type" value="Genomic_DNA"/>
</dbReference>
<dbReference type="GO" id="GO:0035251">
    <property type="term" value="F:UDP-glucosyltransferase activity"/>
    <property type="evidence" value="ECO:0007669"/>
    <property type="project" value="InterPro"/>
</dbReference>
<organism evidence="3 4">
    <name type="scientific">Arabidopsis thaliana</name>
    <name type="common">Mouse-ear cress</name>
    <dbReference type="NCBI Taxonomy" id="3702"/>
    <lineage>
        <taxon>Eukaryota</taxon>
        <taxon>Viridiplantae</taxon>
        <taxon>Streptophyta</taxon>
        <taxon>Embryophyta</taxon>
        <taxon>Tracheophyta</taxon>
        <taxon>Spermatophyta</taxon>
        <taxon>Magnoliopsida</taxon>
        <taxon>eudicotyledons</taxon>
        <taxon>Gunneridae</taxon>
        <taxon>Pentapetalae</taxon>
        <taxon>rosids</taxon>
        <taxon>malvids</taxon>
        <taxon>Brassicales</taxon>
        <taxon>Brassicaceae</taxon>
        <taxon>Camelineae</taxon>
        <taxon>Arabidopsis</taxon>
    </lineage>
</organism>
<evidence type="ECO:0000256" key="2">
    <source>
        <dbReference type="ARBA" id="ARBA00022676"/>
    </source>
</evidence>
<dbReference type="Gene3D" id="3.40.50.2000">
    <property type="entry name" value="Glycogen Phosphorylase B"/>
    <property type="match status" value="1"/>
</dbReference>
<evidence type="ECO:0000313" key="4">
    <source>
        <dbReference type="Proteomes" id="UP000434276"/>
    </source>
</evidence>